<dbReference type="Gene3D" id="2.130.10.130">
    <property type="entry name" value="Integrin alpha, N-terminal"/>
    <property type="match status" value="2"/>
</dbReference>
<evidence type="ECO:0000256" key="2">
    <source>
        <dbReference type="ARBA" id="ARBA00022737"/>
    </source>
</evidence>
<dbReference type="PANTHER" id="PTHR36220:SF1">
    <property type="entry name" value="GAMMA TUBULIN COMPLEX COMPONENT C-TERMINAL DOMAIN-CONTAINING PROTEIN"/>
    <property type="match status" value="1"/>
</dbReference>
<dbReference type="Pfam" id="PF00041">
    <property type="entry name" value="fn3"/>
    <property type="match status" value="1"/>
</dbReference>
<keyword evidence="1" id="KW-0732">Signal</keyword>
<feature type="domain" description="Fibronectin type-III" evidence="4">
    <location>
        <begin position="442"/>
        <end position="529"/>
    </location>
</feature>
<dbReference type="PROSITE" id="PS51470">
    <property type="entry name" value="FG_GAP"/>
    <property type="match status" value="1"/>
</dbReference>
<dbReference type="SUPFAM" id="SSF49265">
    <property type="entry name" value="Fibronectin type III"/>
    <property type="match status" value="2"/>
</dbReference>
<dbReference type="InterPro" id="IPR013519">
    <property type="entry name" value="Int_alpha_beta-p"/>
</dbReference>
<dbReference type="NCBIfam" id="TIGR04183">
    <property type="entry name" value="Por_Secre_tail"/>
    <property type="match status" value="1"/>
</dbReference>
<gene>
    <name evidence="5" type="ORF">BC781_102439</name>
</gene>
<dbReference type="SMART" id="SM00191">
    <property type="entry name" value="Int_alpha"/>
    <property type="match status" value="4"/>
</dbReference>
<evidence type="ECO:0000256" key="3">
    <source>
        <dbReference type="ARBA" id="ARBA00023180"/>
    </source>
</evidence>
<dbReference type="PANTHER" id="PTHR36220">
    <property type="entry name" value="UNNAMED PRODUCT"/>
    <property type="match status" value="1"/>
</dbReference>
<feature type="domain" description="Fibronectin type-III" evidence="4">
    <location>
        <begin position="829"/>
        <end position="921"/>
    </location>
</feature>
<dbReference type="InterPro" id="IPR013517">
    <property type="entry name" value="FG-GAP"/>
</dbReference>
<dbReference type="InterPro" id="IPR003961">
    <property type="entry name" value="FN3_dom"/>
</dbReference>
<dbReference type="SMART" id="SM00060">
    <property type="entry name" value="FN3"/>
    <property type="match status" value="2"/>
</dbReference>
<dbReference type="InterPro" id="IPR013783">
    <property type="entry name" value="Ig-like_fold"/>
</dbReference>
<dbReference type="InterPro" id="IPR028994">
    <property type="entry name" value="Integrin_alpha_N"/>
</dbReference>
<protein>
    <submittedName>
        <fullName evidence="5">Putative secreted protein (Por secretion system target)</fullName>
    </submittedName>
</protein>
<organism evidence="5 6">
    <name type="scientific">Sediminitomix flava</name>
    <dbReference type="NCBI Taxonomy" id="379075"/>
    <lineage>
        <taxon>Bacteria</taxon>
        <taxon>Pseudomonadati</taxon>
        <taxon>Bacteroidota</taxon>
        <taxon>Cytophagia</taxon>
        <taxon>Cytophagales</taxon>
        <taxon>Flammeovirgaceae</taxon>
        <taxon>Sediminitomix</taxon>
    </lineage>
</organism>
<evidence type="ECO:0000256" key="1">
    <source>
        <dbReference type="ARBA" id="ARBA00022729"/>
    </source>
</evidence>
<dbReference type="CDD" id="cd00063">
    <property type="entry name" value="FN3"/>
    <property type="match status" value="2"/>
</dbReference>
<keyword evidence="3" id="KW-0325">Glycoprotein</keyword>
<dbReference type="PROSITE" id="PS50853">
    <property type="entry name" value="FN3"/>
    <property type="match status" value="2"/>
</dbReference>
<dbReference type="Gene3D" id="2.60.40.10">
    <property type="entry name" value="Immunoglobulins"/>
    <property type="match status" value="1"/>
</dbReference>
<proteinExistence type="predicted"/>
<evidence type="ECO:0000313" key="5">
    <source>
        <dbReference type="EMBL" id="PWJ42893.1"/>
    </source>
</evidence>
<dbReference type="EMBL" id="QGDO01000002">
    <property type="protein sequence ID" value="PWJ42893.1"/>
    <property type="molecule type" value="Genomic_DNA"/>
</dbReference>
<dbReference type="Proteomes" id="UP000245535">
    <property type="component" value="Unassembled WGS sequence"/>
</dbReference>
<sequence length="1516" mass="169822">MLVLFTIGNQALAQKLKFDSKDQFSSKFQVQKVKASASVSNSGQSNARVASNEDLQKIIGSAVTTEDFFGWKVATDKEWAFISADESDRTYVNQGGVYVYRFNGTVWQEFQFLTTTDGGENDFFGASIAVHGKWAMVGVPRRDVSGLENKGVVYVYHFNGSSWVQQDILQASNGMEFDNFGWSIDISGDLAIIGAPWADDSITDQGLAYIFRYNGVSWEEEDLLASSNVQYEELFGIDVALEDWRAVVGAPSYDGTNIDQGAAYVYDFDSVFWSPGYTITASDLQTDDLFGLEVALSKDHVLVGAYGHNSSKGAAYLYKHNEPNNWSFDTKFTEPTEQVDSYWFARSVDIKNDYLVIGGAGSFINTEGQGAVFVYKSIEDNWVFEEQLYEISTDSLYDNFGNSVAMSGEHIVMGAPFDDDNGFDAGAAYFYQYKTTSAELPVPTLSELTDVSETGFTARWNSVTEAESYNVEISTSDDFTNKSTFNTTNTFFDFEDLSPNTLYYVRVQTKVGENLSDWSTNLSTTTAEETQDPFRSIVNISPSNWRSNQEITITLDVAGTPLEGNDTPYLWGWSGAGNPDNQQDWSNSAESARMTRISSTEVTITMVPYLFYNANPSGIEDHGISFLVKNKDGSSQTKDFGPYYPATANELAMPAFTVTNNAYSSFDAVWSEVEGASKYWVDVLAKQTYEEVDPQFADYEYTLSSQDYENVGEGDDYRFYIGPGNQDDLENVKQIIGGILQWDKIGVFNFVSGDIIRVNYNYTDGANNYTSAFYFEVQHDDYYFGQEVTGTSLKIEGLAEDKSYFVAVVSSNDTQSSRWHHQEHTTAEPPTEFAIDGTTVTSTSADFTWVHEGLYTEDFEVQIATDSDFGSMWVIGDQITSNSFSTNVLEPDTYYFARVRGNIKGDKSSWSNVVEFTTPIELGDIVDETQTLAEKDENLSFNGAFDFEIFVNPSLVRDVYLQYYHIFGVPNTNEDPFDIEVSEVIPMNFDEGNSSFYLDGYNLGVGSLVGYRYLLELNSGDVVAYPEGESFTIKHEVTGDYQAIDNGFPLASNFFSSSEDYEEGVVQQAYRLVSTPYADESGNKPTVVEAFFADDEMNQFYDLNSKEELRVFEFTGSSTSEKTLNSTIEPGKAYWIISKSVEPITRAYEEYHTQNSNLGAYDWTTGEFNSHEVTLSPGWNLVGNPFPYPISLGDMLFFDENIDAYNVAGFSVKTFDYGFIDQSISSFTLDEFSGVFIENTSSSSVTLHLYPFQSPSSFRKSNVRAQSSKNLSSENWSITLSSNLRNGWESIGAFGMSSDAEFGRDRNDQTSLPTFMDFTEASFQRNEFEVSNIAKDIIPNANEGSWEFVVNTSLDEKNVVLQWDNEFQIERGNVLLLHDVKTGKVVNMKDYSSYSLGTDHTERNFKVLYGKASVVNEQLGIQNFEVSNVYPNPFRTETVFELNLPKSNSDYEMSVEIYNLNGAKVSEVKEGSFESGYHQLTWYPSSKLAKGLYVARISAVSSDGQVYSENIKLMYE</sequence>
<name>A0A315ZCR9_SEDFL</name>
<evidence type="ECO:0000313" key="6">
    <source>
        <dbReference type="Proteomes" id="UP000245535"/>
    </source>
</evidence>
<dbReference type="InterPro" id="IPR036116">
    <property type="entry name" value="FN3_sf"/>
</dbReference>
<comment type="caution">
    <text evidence="5">The sequence shown here is derived from an EMBL/GenBank/DDBJ whole genome shotgun (WGS) entry which is preliminary data.</text>
</comment>
<keyword evidence="6" id="KW-1185">Reference proteome</keyword>
<dbReference type="Pfam" id="PF14312">
    <property type="entry name" value="FG-GAP_2"/>
    <property type="match status" value="6"/>
</dbReference>
<dbReference type="SUPFAM" id="SSF69318">
    <property type="entry name" value="Integrin alpha N-terminal domain"/>
    <property type="match status" value="1"/>
</dbReference>
<accession>A0A315ZCR9</accession>
<keyword evidence="2" id="KW-0677">Repeat</keyword>
<dbReference type="InterPro" id="IPR026444">
    <property type="entry name" value="Secre_tail"/>
</dbReference>
<reference evidence="5 6" key="1">
    <citation type="submission" date="2018-03" db="EMBL/GenBank/DDBJ databases">
        <title>Genomic Encyclopedia of Archaeal and Bacterial Type Strains, Phase II (KMG-II): from individual species to whole genera.</title>
        <authorList>
            <person name="Goeker M."/>
        </authorList>
    </citation>
    <scope>NUCLEOTIDE SEQUENCE [LARGE SCALE GENOMIC DNA]</scope>
    <source>
        <strain evidence="5 6">DSM 28229</strain>
    </source>
</reference>
<evidence type="ECO:0000259" key="4">
    <source>
        <dbReference type="PROSITE" id="PS50853"/>
    </source>
</evidence>